<evidence type="ECO:0000313" key="3">
    <source>
        <dbReference type="Proteomes" id="UP000784294"/>
    </source>
</evidence>
<protein>
    <submittedName>
        <fullName evidence="2">Uncharacterized protein</fullName>
    </submittedName>
</protein>
<evidence type="ECO:0000256" key="1">
    <source>
        <dbReference type="SAM" id="MobiDB-lite"/>
    </source>
</evidence>
<proteinExistence type="predicted"/>
<reference evidence="2" key="1">
    <citation type="submission" date="2018-11" db="EMBL/GenBank/DDBJ databases">
        <authorList>
            <consortium name="Pathogen Informatics"/>
        </authorList>
    </citation>
    <scope>NUCLEOTIDE SEQUENCE</scope>
</reference>
<dbReference type="Proteomes" id="UP000784294">
    <property type="component" value="Unassembled WGS sequence"/>
</dbReference>
<accession>A0A448WMJ9</accession>
<feature type="region of interest" description="Disordered" evidence="1">
    <location>
        <begin position="1"/>
        <end position="22"/>
    </location>
</feature>
<organism evidence="2 3">
    <name type="scientific">Protopolystoma xenopodis</name>
    <dbReference type="NCBI Taxonomy" id="117903"/>
    <lineage>
        <taxon>Eukaryota</taxon>
        <taxon>Metazoa</taxon>
        <taxon>Spiralia</taxon>
        <taxon>Lophotrochozoa</taxon>
        <taxon>Platyhelminthes</taxon>
        <taxon>Monogenea</taxon>
        <taxon>Polyopisthocotylea</taxon>
        <taxon>Polystomatidea</taxon>
        <taxon>Polystomatidae</taxon>
        <taxon>Protopolystoma</taxon>
    </lineage>
</organism>
<dbReference type="EMBL" id="CAAALY010024985">
    <property type="protein sequence ID" value="VEL15546.1"/>
    <property type="molecule type" value="Genomic_DNA"/>
</dbReference>
<dbReference type="AlphaFoldDB" id="A0A448WMJ9"/>
<gene>
    <name evidence="2" type="ORF">PXEA_LOCUS8986</name>
</gene>
<name>A0A448WMJ9_9PLAT</name>
<keyword evidence="3" id="KW-1185">Reference proteome</keyword>
<evidence type="ECO:0000313" key="2">
    <source>
        <dbReference type="EMBL" id="VEL15546.1"/>
    </source>
</evidence>
<sequence>MQPSAVSRYSTGGPSAQAESVNGDTNCTEILSEAEYDQKLYLGIPFSYIFSQLMLLLGGVLSVKSIGNSRADCTEHTLDEYLISSLGGTSEVVPRAQAAGGADEYFANTGLSAGGGLTAASGTNKPWPKSPSNAPITIRVRDVVSPPLADERPQTVHIVSSVPALPSAVATSTPPVTTVVGADWKARRTALSRFPSLFWPGLTDPAPRSYKRPHSASILAYPAEAPASSGNRWKASTAKDQCQDEVEDEVEEMVYQGEEAGEAGPEVQSSWSTETVSRWIEVMGG</sequence>
<comment type="caution">
    <text evidence="2">The sequence shown here is derived from an EMBL/GenBank/DDBJ whole genome shotgun (WGS) entry which is preliminary data.</text>
</comment>